<dbReference type="RefSeq" id="WP_092960938.1">
    <property type="nucleotide sequence ID" value="NZ_FOSQ01000006.1"/>
</dbReference>
<dbReference type="AlphaFoldDB" id="A0A1I4BRS2"/>
<dbReference type="EMBL" id="FOSQ01000006">
    <property type="protein sequence ID" value="SFK71518.1"/>
    <property type="molecule type" value="Genomic_DNA"/>
</dbReference>
<reference evidence="6 7" key="1">
    <citation type="submission" date="2016-10" db="EMBL/GenBank/DDBJ databases">
        <authorList>
            <person name="de Groot N.N."/>
        </authorList>
    </citation>
    <scope>NUCLEOTIDE SEQUENCE [LARGE SCALE GENOMIC DNA]</scope>
    <source>
        <strain evidence="6 7">DSM 19981</strain>
    </source>
</reference>
<evidence type="ECO:0000313" key="7">
    <source>
        <dbReference type="Proteomes" id="UP000199473"/>
    </source>
</evidence>
<dbReference type="SMART" id="SM00382">
    <property type="entry name" value="AAA"/>
    <property type="match status" value="1"/>
</dbReference>
<evidence type="ECO:0000256" key="2">
    <source>
        <dbReference type="ARBA" id="ARBA00022448"/>
    </source>
</evidence>
<dbReference type="GO" id="GO:0015697">
    <property type="term" value="P:quaternary ammonium group transport"/>
    <property type="evidence" value="ECO:0007669"/>
    <property type="project" value="UniProtKB-ARBA"/>
</dbReference>
<organism evidence="6 7">
    <name type="scientific">Falsiroseomonas stagni DSM 19981</name>
    <dbReference type="NCBI Taxonomy" id="1123062"/>
    <lineage>
        <taxon>Bacteria</taxon>
        <taxon>Pseudomonadati</taxon>
        <taxon>Pseudomonadota</taxon>
        <taxon>Alphaproteobacteria</taxon>
        <taxon>Acetobacterales</taxon>
        <taxon>Roseomonadaceae</taxon>
        <taxon>Falsiroseomonas</taxon>
    </lineage>
</organism>
<keyword evidence="4 6" id="KW-0067">ATP-binding</keyword>
<keyword evidence="3" id="KW-0547">Nucleotide-binding</keyword>
<dbReference type="OrthoDB" id="9802264at2"/>
<dbReference type="PROSITE" id="PS00211">
    <property type="entry name" value="ABC_TRANSPORTER_1"/>
    <property type="match status" value="1"/>
</dbReference>
<protein>
    <submittedName>
        <fullName evidence="6">Osmoprotectant transport system ATP-binding protein</fullName>
    </submittedName>
</protein>
<evidence type="ECO:0000259" key="5">
    <source>
        <dbReference type="PROSITE" id="PS50893"/>
    </source>
</evidence>
<dbReference type="Proteomes" id="UP000199473">
    <property type="component" value="Unassembled WGS sequence"/>
</dbReference>
<dbReference type="InterPro" id="IPR017871">
    <property type="entry name" value="ABC_transporter-like_CS"/>
</dbReference>
<feature type="domain" description="ABC transporter" evidence="5">
    <location>
        <begin position="7"/>
        <end position="240"/>
    </location>
</feature>
<evidence type="ECO:0000256" key="1">
    <source>
        <dbReference type="ARBA" id="ARBA00005417"/>
    </source>
</evidence>
<comment type="similarity">
    <text evidence="1">Belongs to the ABC transporter superfamily.</text>
</comment>
<gene>
    <name evidence="6" type="ORF">SAMN02745775_10682</name>
</gene>
<accession>A0A1I4BRS2</accession>
<dbReference type="GO" id="GO:0005524">
    <property type="term" value="F:ATP binding"/>
    <property type="evidence" value="ECO:0007669"/>
    <property type="project" value="UniProtKB-KW"/>
</dbReference>
<dbReference type="PANTHER" id="PTHR43117">
    <property type="entry name" value="OSMOPROTECTANT IMPORT ATP-BINDING PROTEIN OSMV"/>
    <property type="match status" value="1"/>
</dbReference>
<dbReference type="STRING" id="1123062.SAMN02745775_10682"/>
<proteinExistence type="inferred from homology"/>
<dbReference type="InterPro" id="IPR003439">
    <property type="entry name" value="ABC_transporter-like_ATP-bd"/>
</dbReference>
<keyword evidence="7" id="KW-1185">Reference proteome</keyword>
<dbReference type="InterPro" id="IPR027417">
    <property type="entry name" value="P-loop_NTPase"/>
</dbReference>
<keyword evidence="2" id="KW-0813">Transport</keyword>
<name>A0A1I4BRS2_9PROT</name>
<evidence type="ECO:0000313" key="6">
    <source>
        <dbReference type="EMBL" id="SFK71518.1"/>
    </source>
</evidence>
<dbReference type="FunFam" id="3.40.50.300:FF:000425">
    <property type="entry name" value="Probable ABC transporter, ATP-binding subunit"/>
    <property type="match status" value="1"/>
</dbReference>
<dbReference type="GO" id="GO:0016887">
    <property type="term" value="F:ATP hydrolysis activity"/>
    <property type="evidence" value="ECO:0007669"/>
    <property type="project" value="InterPro"/>
</dbReference>
<evidence type="ECO:0000256" key="3">
    <source>
        <dbReference type="ARBA" id="ARBA00022741"/>
    </source>
</evidence>
<dbReference type="SUPFAM" id="SSF52540">
    <property type="entry name" value="P-loop containing nucleoside triphosphate hydrolases"/>
    <property type="match status" value="1"/>
</dbReference>
<dbReference type="Gene3D" id="3.40.50.300">
    <property type="entry name" value="P-loop containing nucleotide triphosphate hydrolases"/>
    <property type="match status" value="1"/>
</dbReference>
<dbReference type="PANTHER" id="PTHR43117:SF5">
    <property type="entry name" value="GLYCINE BETAINE UPTAKE SYSTEM ATP-BINDING PROTEIN YEHX"/>
    <property type="match status" value="1"/>
</dbReference>
<dbReference type="InterPro" id="IPR003593">
    <property type="entry name" value="AAA+_ATPase"/>
</dbReference>
<sequence>MIAQPVIAIEGVTVRFGTTDALRDVTLHVKAGEFCALVGPSGSGKSTLMRLVNRLVVPSAGQVRVRGQDVATLPAPALRRSIGYAMQSVGLFPHRTVAENIGTVPRLLGWDAPRIARRVEELLALLRLDPAMGVRLPRALSGGQAQRVGIARALAADPDILLMDEPFGAVDPITRRELRAETRRIHAETGKTILLVTHDPEEALELASHVVVLRDGRIEADGAPADLVAPDAAPFVRELLGGGQPGLRWLSLLPARGALDPRPAPVGAAMLARNASLADALSVLAESGDEALGMEGEKGSVRAEGILGARR</sequence>
<evidence type="ECO:0000256" key="4">
    <source>
        <dbReference type="ARBA" id="ARBA00022840"/>
    </source>
</evidence>
<dbReference type="PROSITE" id="PS50893">
    <property type="entry name" value="ABC_TRANSPORTER_2"/>
    <property type="match status" value="1"/>
</dbReference>
<dbReference type="Pfam" id="PF00005">
    <property type="entry name" value="ABC_tran"/>
    <property type="match status" value="1"/>
</dbReference>